<sequence length="242" mass="26838">MAKWARRKKGSKYVTRSKVMDTTSLAGVDPAINGESETGRKSHHRGRFLDFDGRFAPSHGPNALPIWVPIPQHAFGTWPASHTTRDLRGLGGLEGGVNRCLEMVDVEEPEDVLPVLRGIIHECSWFLHEFEEPSVIFMAPRQVTTPISPPAASPNLTSTCLAIRHHQLLPSALSLTRDQDRLRHPVAVPIHAIDIITSANHHEIIATAQAPSTSLLPSIVSLYRALPFRQYHRGKPRIGYGR</sequence>
<gene>
    <name evidence="1" type="ORF">FA13DRAFT_758239</name>
</gene>
<name>A0A4Y7T3U5_COPMI</name>
<organism evidence="1 2">
    <name type="scientific">Coprinellus micaceus</name>
    <name type="common">Glistening ink-cap mushroom</name>
    <name type="synonym">Coprinus micaceus</name>
    <dbReference type="NCBI Taxonomy" id="71717"/>
    <lineage>
        <taxon>Eukaryota</taxon>
        <taxon>Fungi</taxon>
        <taxon>Dikarya</taxon>
        <taxon>Basidiomycota</taxon>
        <taxon>Agaricomycotina</taxon>
        <taxon>Agaricomycetes</taxon>
        <taxon>Agaricomycetidae</taxon>
        <taxon>Agaricales</taxon>
        <taxon>Agaricineae</taxon>
        <taxon>Psathyrellaceae</taxon>
        <taxon>Coprinellus</taxon>
    </lineage>
</organism>
<dbReference type="STRING" id="71717.A0A4Y7T3U5"/>
<keyword evidence="2" id="KW-1185">Reference proteome</keyword>
<protein>
    <submittedName>
        <fullName evidence="1">Uncharacterized protein</fullName>
    </submittedName>
</protein>
<dbReference type="Proteomes" id="UP000298030">
    <property type="component" value="Unassembled WGS sequence"/>
</dbReference>
<dbReference type="OrthoDB" id="3204217at2759"/>
<evidence type="ECO:0000313" key="1">
    <source>
        <dbReference type="EMBL" id="TEB28790.1"/>
    </source>
</evidence>
<dbReference type="EMBL" id="QPFP01000030">
    <property type="protein sequence ID" value="TEB28790.1"/>
    <property type="molecule type" value="Genomic_DNA"/>
</dbReference>
<dbReference type="AlphaFoldDB" id="A0A4Y7T3U5"/>
<evidence type="ECO:0000313" key="2">
    <source>
        <dbReference type="Proteomes" id="UP000298030"/>
    </source>
</evidence>
<accession>A0A4Y7T3U5</accession>
<reference evidence="1 2" key="1">
    <citation type="journal article" date="2019" name="Nat. Ecol. Evol.">
        <title>Megaphylogeny resolves global patterns of mushroom evolution.</title>
        <authorList>
            <person name="Varga T."/>
            <person name="Krizsan K."/>
            <person name="Foldi C."/>
            <person name="Dima B."/>
            <person name="Sanchez-Garcia M."/>
            <person name="Sanchez-Ramirez S."/>
            <person name="Szollosi G.J."/>
            <person name="Szarkandi J.G."/>
            <person name="Papp V."/>
            <person name="Albert L."/>
            <person name="Andreopoulos W."/>
            <person name="Angelini C."/>
            <person name="Antonin V."/>
            <person name="Barry K.W."/>
            <person name="Bougher N.L."/>
            <person name="Buchanan P."/>
            <person name="Buyck B."/>
            <person name="Bense V."/>
            <person name="Catcheside P."/>
            <person name="Chovatia M."/>
            <person name="Cooper J."/>
            <person name="Damon W."/>
            <person name="Desjardin D."/>
            <person name="Finy P."/>
            <person name="Geml J."/>
            <person name="Haridas S."/>
            <person name="Hughes K."/>
            <person name="Justo A."/>
            <person name="Karasinski D."/>
            <person name="Kautmanova I."/>
            <person name="Kiss B."/>
            <person name="Kocsube S."/>
            <person name="Kotiranta H."/>
            <person name="LaButti K.M."/>
            <person name="Lechner B.E."/>
            <person name="Liimatainen K."/>
            <person name="Lipzen A."/>
            <person name="Lukacs Z."/>
            <person name="Mihaltcheva S."/>
            <person name="Morgado L.N."/>
            <person name="Niskanen T."/>
            <person name="Noordeloos M.E."/>
            <person name="Ohm R.A."/>
            <person name="Ortiz-Santana B."/>
            <person name="Ovrebo C."/>
            <person name="Racz N."/>
            <person name="Riley R."/>
            <person name="Savchenko A."/>
            <person name="Shiryaev A."/>
            <person name="Soop K."/>
            <person name="Spirin V."/>
            <person name="Szebenyi C."/>
            <person name="Tomsovsky M."/>
            <person name="Tulloss R.E."/>
            <person name="Uehling J."/>
            <person name="Grigoriev I.V."/>
            <person name="Vagvolgyi C."/>
            <person name="Papp T."/>
            <person name="Martin F.M."/>
            <person name="Miettinen O."/>
            <person name="Hibbett D.S."/>
            <person name="Nagy L.G."/>
        </authorList>
    </citation>
    <scope>NUCLEOTIDE SEQUENCE [LARGE SCALE GENOMIC DNA]</scope>
    <source>
        <strain evidence="1 2">FP101781</strain>
    </source>
</reference>
<proteinExistence type="predicted"/>
<comment type="caution">
    <text evidence="1">The sequence shown here is derived from an EMBL/GenBank/DDBJ whole genome shotgun (WGS) entry which is preliminary data.</text>
</comment>